<keyword evidence="3" id="KW-1133">Transmembrane helix</keyword>
<keyword evidence="3" id="KW-0472">Membrane</keyword>
<sequence length="289" mass="30920">MNPITLLLSTVFLLAAIASGAFVNLYIGIGLFVIAVLIAMSVRVANVWEKFVILRIGKLQSVKGAGFFMIIPVLDNIVAVIDERIQTTAFNAEQALTKDTVPVNVDAIIFWHVCDAKKAALAITDYRQAIDRVAQTTLRELIGASMLATLLSDRTAADTHLRDEIGVKTAQWGIAVGSVEIRDVAIPVALQDAMSRQAQAEREKQARVILGSAEAAIASNFVEAARVYESQPGALQLRAMNIIYETTKERGATILMPTSMVDSLNPALAVAIAGHDLGGAPVMPLKTAA</sequence>
<evidence type="ECO:0000313" key="5">
    <source>
        <dbReference type="EMBL" id="MCG5076369.1"/>
    </source>
</evidence>
<keyword evidence="6" id="KW-1185">Reference proteome</keyword>
<feature type="transmembrane region" description="Helical" evidence="3">
    <location>
        <begin position="30"/>
        <end position="48"/>
    </location>
</feature>
<dbReference type="GO" id="GO:0005886">
    <property type="term" value="C:plasma membrane"/>
    <property type="evidence" value="ECO:0007669"/>
    <property type="project" value="InterPro"/>
</dbReference>
<dbReference type="AlphaFoldDB" id="A0A9X1RWK2"/>
<evidence type="ECO:0000256" key="2">
    <source>
        <dbReference type="ARBA" id="ARBA00008164"/>
    </source>
</evidence>
<dbReference type="RefSeq" id="WP_238466248.1">
    <property type="nucleotide sequence ID" value="NZ_JAKLJA010000023.1"/>
</dbReference>
<dbReference type="FunFam" id="3.30.479.30:FF:000004">
    <property type="entry name" value="Putative membrane protease family, stomatin"/>
    <property type="match status" value="1"/>
</dbReference>
<name>A0A9X1RWK2_9BURK</name>
<dbReference type="SMART" id="SM00244">
    <property type="entry name" value="PHB"/>
    <property type="match status" value="1"/>
</dbReference>
<proteinExistence type="inferred from homology"/>
<organism evidence="5 6">
    <name type="scientific">Paraburkholderia tagetis</name>
    <dbReference type="NCBI Taxonomy" id="2913261"/>
    <lineage>
        <taxon>Bacteria</taxon>
        <taxon>Pseudomonadati</taxon>
        <taxon>Pseudomonadota</taxon>
        <taxon>Betaproteobacteria</taxon>
        <taxon>Burkholderiales</taxon>
        <taxon>Burkholderiaceae</taxon>
        <taxon>Paraburkholderia</taxon>
    </lineage>
</organism>
<protein>
    <submittedName>
        <fullName evidence="5">Slipin family protein</fullName>
    </submittedName>
</protein>
<accession>A0A9X1RWK2</accession>
<dbReference type="InterPro" id="IPR036013">
    <property type="entry name" value="Band_7/SPFH_dom_sf"/>
</dbReference>
<comment type="subcellular location">
    <subcellularLocation>
        <location evidence="1">Membrane</location>
        <topology evidence="1">Single-pass membrane protein</topology>
    </subcellularLocation>
</comment>
<keyword evidence="3" id="KW-0812">Transmembrane</keyword>
<dbReference type="PANTHER" id="PTHR10264">
    <property type="entry name" value="BAND 7 PROTEIN-RELATED"/>
    <property type="match status" value="1"/>
</dbReference>
<evidence type="ECO:0000256" key="3">
    <source>
        <dbReference type="SAM" id="Phobius"/>
    </source>
</evidence>
<dbReference type="SUPFAM" id="SSF117892">
    <property type="entry name" value="Band 7/SPFH domain"/>
    <property type="match status" value="1"/>
</dbReference>
<dbReference type="InterPro" id="IPR001972">
    <property type="entry name" value="Stomatin_HflK_fam"/>
</dbReference>
<dbReference type="Proteomes" id="UP001139308">
    <property type="component" value="Unassembled WGS sequence"/>
</dbReference>
<evidence type="ECO:0000313" key="6">
    <source>
        <dbReference type="Proteomes" id="UP001139308"/>
    </source>
</evidence>
<reference evidence="5" key="1">
    <citation type="submission" date="2022-01" db="EMBL/GenBank/DDBJ databases">
        <title>Genome sequence and assembly of Parabukholderia sp. RG36.</title>
        <authorList>
            <person name="Chhetri G."/>
        </authorList>
    </citation>
    <scope>NUCLEOTIDE SEQUENCE</scope>
    <source>
        <strain evidence="5">RG36</strain>
    </source>
</reference>
<dbReference type="InterPro" id="IPR043202">
    <property type="entry name" value="Band-7_stomatin-like"/>
</dbReference>
<evidence type="ECO:0000259" key="4">
    <source>
        <dbReference type="SMART" id="SM00244"/>
    </source>
</evidence>
<feature type="domain" description="Band 7" evidence="4">
    <location>
        <begin position="40"/>
        <end position="198"/>
    </location>
</feature>
<dbReference type="PRINTS" id="PR00721">
    <property type="entry name" value="STOMATIN"/>
</dbReference>
<dbReference type="EMBL" id="JAKLJA010000023">
    <property type="protein sequence ID" value="MCG5076369.1"/>
    <property type="molecule type" value="Genomic_DNA"/>
</dbReference>
<comment type="caution">
    <text evidence="5">The sequence shown here is derived from an EMBL/GenBank/DDBJ whole genome shotgun (WGS) entry which is preliminary data.</text>
</comment>
<dbReference type="InterPro" id="IPR001107">
    <property type="entry name" value="Band_7"/>
</dbReference>
<dbReference type="Gene3D" id="3.30.479.30">
    <property type="entry name" value="Band 7 domain"/>
    <property type="match status" value="1"/>
</dbReference>
<dbReference type="PANTHER" id="PTHR10264:SF19">
    <property type="entry name" value="AT06885P-RELATED"/>
    <property type="match status" value="1"/>
</dbReference>
<dbReference type="Gene3D" id="6.10.250.2090">
    <property type="match status" value="1"/>
</dbReference>
<comment type="similarity">
    <text evidence="2">Belongs to the band 7/mec-2 family.</text>
</comment>
<dbReference type="CDD" id="cd13775">
    <property type="entry name" value="SPFH_eoslipins_u3"/>
    <property type="match status" value="1"/>
</dbReference>
<evidence type="ECO:0000256" key="1">
    <source>
        <dbReference type="ARBA" id="ARBA00004167"/>
    </source>
</evidence>
<dbReference type="GO" id="GO:0098552">
    <property type="term" value="C:side of membrane"/>
    <property type="evidence" value="ECO:0007669"/>
    <property type="project" value="UniProtKB-ARBA"/>
</dbReference>
<gene>
    <name evidence="5" type="ORF">L5014_23840</name>
</gene>
<dbReference type="Pfam" id="PF01145">
    <property type="entry name" value="Band_7"/>
    <property type="match status" value="1"/>
</dbReference>